<keyword evidence="2" id="KW-1185">Reference proteome</keyword>
<organism evidence="1 2">
    <name type="scientific">Eutrema salsugineum</name>
    <name type="common">Saltwater cress</name>
    <name type="synonym">Sisymbrium salsugineum</name>
    <dbReference type="NCBI Taxonomy" id="72664"/>
    <lineage>
        <taxon>Eukaryota</taxon>
        <taxon>Viridiplantae</taxon>
        <taxon>Streptophyta</taxon>
        <taxon>Embryophyta</taxon>
        <taxon>Tracheophyta</taxon>
        <taxon>Spermatophyta</taxon>
        <taxon>Magnoliopsida</taxon>
        <taxon>eudicotyledons</taxon>
        <taxon>Gunneridae</taxon>
        <taxon>Pentapetalae</taxon>
        <taxon>rosids</taxon>
        <taxon>malvids</taxon>
        <taxon>Brassicales</taxon>
        <taxon>Brassicaceae</taxon>
        <taxon>Eutremeae</taxon>
        <taxon>Eutrema</taxon>
    </lineage>
</organism>
<dbReference type="AlphaFoldDB" id="V4L5C9"/>
<reference evidence="1 2" key="1">
    <citation type="journal article" date="2013" name="Front. Plant Sci.">
        <title>The Reference Genome of the Halophytic Plant Eutrema salsugineum.</title>
        <authorList>
            <person name="Yang R."/>
            <person name="Jarvis D.E."/>
            <person name="Chen H."/>
            <person name="Beilstein M.A."/>
            <person name="Grimwood J."/>
            <person name="Jenkins J."/>
            <person name="Shu S."/>
            <person name="Prochnik S."/>
            <person name="Xin M."/>
            <person name="Ma C."/>
            <person name="Schmutz J."/>
            <person name="Wing R.A."/>
            <person name="Mitchell-Olds T."/>
            <person name="Schumaker K.S."/>
            <person name="Wang X."/>
        </authorList>
    </citation>
    <scope>NUCLEOTIDE SEQUENCE [LARGE SCALE GENOMIC DNA]</scope>
</reference>
<dbReference type="Gramene" id="ESQ38894">
    <property type="protein sequence ID" value="ESQ38894"/>
    <property type="gene ID" value="EUTSA_v10001845mg"/>
</dbReference>
<name>V4L5C9_EUTSA</name>
<dbReference type="EMBL" id="KI517488">
    <property type="protein sequence ID" value="ESQ38894.1"/>
    <property type="molecule type" value="Genomic_DNA"/>
</dbReference>
<evidence type="ECO:0000313" key="2">
    <source>
        <dbReference type="Proteomes" id="UP000030689"/>
    </source>
</evidence>
<accession>V4L5C9</accession>
<dbReference type="Proteomes" id="UP000030689">
    <property type="component" value="Unassembled WGS sequence"/>
</dbReference>
<dbReference type="InterPro" id="IPR009568">
    <property type="entry name" value="DUF1184"/>
</dbReference>
<proteinExistence type="predicted"/>
<dbReference type="Pfam" id="PF06683">
    <property type="entry name" value="DUF1184"/>
    <property type="match status" value="1"/>
</dbReference>
<dbReference type="OrthoDB" id="1079192at2759"/>
<protein>
    <submittedName>
        <fullName evidence="1">Uncharacterized protein</fullName>
    </submittedName>
</protein>
<sequence length="213" mass="24545">MSLTHRVVRHNKRLRESRYSPYVKGTAFTKMEEKQKEEAVQLGVELSLFVAEAMFLLSDDIRSVSLFCFWILRRAGNGDYRGPAVGRVSRVIQYVFATYIKPKKRVYHDGGKSIQCQLIGTFQKNFIFGMRGLAHIVSILKIGGLVKPSVLEHYNQELKKLEENLRSVRDVSEANGFSRELIEFNILHLWKSLFETTPLKMSPDKTIMIELFG</sequence>
<feature type="non-terminal residue" evidence="1">
    <location>
        <position position="213"/>
    </location>
</feature>
<gene>
    <name evidence="1" type="ORF">EUTSA_v10001845mg</name>
</gene>
<dbReference type="KEGG" id="eus:EUTSA_v10001845mg"/>
<dbReference type="OMA" id="DGGKSIQ"/>
<evidence type="ECO:0000313" key="1">
    <source>
        <dbReference type="EMBL" id="ESQ38894.1"/>
    </source>
</evidence>